<keyword evidence="2" id="KW-1185">Reference proteome</keyword>
<evidence type="ECO:0000313" key="1">
    <source>
        <dbReference type="EMBL" id="AEG43086.1"/>
    </source>
</evidence>
<dbReference type="AlphaFoldDB" id="F6FSU5"/>
<dbReference type="EMBL" id="CP002810">
    <property type="protein sequence ID" value="AEG43086.1"/>
    <property type="molecule type" value="Genomic_DNA"/>
</dbReference>
<dbReference type="HOGENOM" id="CLU_039595_1_0_11"/>
<accession>F6FSU5</accession>
<dbReference type="Proteomes" id="UP000009236">
    <property type="component" value="Chromosome"/>
</dbReference>
<dbReference type="KEGG" id="iva:Isova_0284"/>
<reference evidence="1 2" key="1">
    <citation type="submission" date="2011-05" db="EMBL/GenBank/DDBJ databases">
        <title>Complete sequence of Isoptericola variabilis 225.</title>
        <authorList>
            <consortium name="US DOE Joint Genome Institute"/>
            <person name="Lucas S."/>
            <person name="Han J."/>
            <person name="Lapidus A."/>
            <person name="Cheng J.-F."/>
            <person name="Goodwin L."/>
            <person name="Pitluck S."/>
            <person name="Peters L."/>
            <person name="Mikhailova N."/>
            <person name="Zeytun A."/>
            <person name="Han C."/>
            <person name="Tapia R."/>
            <person name="Land M."/>
            <person name="Hauser L."/>
            <person name="Kyrpides N."/>
            <person name="Ivanova N."/>
            <person name="Pagani I."/>
            <person name="Siebers A."/>
            <person name="Allgaier M."/>
            <person name="Thelen M."/>
            <person name="Hugenholtz P."/>
            <person name="Gladden J."/>
            <person name="Woyke T."/>
        </authorList>
    </citation>
    <scope>NUCLEOTIDE SEQUENCE [LARGE SCALE GENOMIC DNA]</scope>
    <source>
        <strain evidence="2">225</strain>
    </source>
</reference>
<evidence type="ECO:0000313" key="2">
    <source>
        <dbReference type="Proteomes" id="UP000009236"/>
    </source>
</evidence>
<dbReference type="STRING" id="743718.Isova_0284"/>
<protein>
    <submittedName>
        <fullName evidence="1">Uncharacterized protein</fullName>
    </submittedName>
</protein>
<organism evidence="2">
    <name type="scientific">Isoptericola variabilis (strain 225)</name>
    <dbReference type="NCBI Taxonomy" id="743718"/>
    <lineage>
        <taxon>Bacteria</taxon>
        <taxon>Bacillati</taxon>
        <taxon>Actinomycetota</taxon>
        <taxon>Actinomycetes</taxon>
        <taxon>Micrococcales</taxon>
        <taxon>Promicromonosporaceae</taxon>
        <taxon>Isoptericola</taxon>
    </lineage>
</organism>
<name>F6FSU5_ISOV2</name>
<gene>
    <name evidence="1" type="ordered locus">Isova_0284</name>
</gene>
<dbReference type="eggNOG" id="ENOG50333K4">
    <property type="taxonomic scope" value="Bacteria"/>
</dbReference>
<dbReference type="RefSeq" id="WP_013837481.1">
    <property type="nucleotide sequence ID" value="NC_015588.1"/>
</dbReference>
<proteinExistence type="predicted"/>
<sequence length="334" mass="35536">MSYVQALVPAEHASKHLLVLPEGAPASLPDLAGAWFADVGWLHEPVQESRPRRIAGARFRGVQSAAAPAAPPGPGRLSVGAEHCADGPFPVTADQVAHLGLTGPGQVWALGRADGMVDVRGARPGTYDDRDGIARAFASALPEGEELRLVQWAVAVARKVGGAVLADGRQVMRPDPSGAVDLSLYSAHPVGAGDMLAALRTLVATAQLEAEETAPDGSTRYRLVGATPYDGALVVQAERVERVPRALVTLDWREYGPFAYHLGWRPHDPYELQVEQPSGVHVIARARMRSMVARLALLLHSRVHGTLVDDAGFVATAQEVGRRTDDAAPTRAWV</sequence>